<dbReference type="AlphaFoldDB" id="A0A2M7Q9A4"/>
<dbReference type="Proteomes" id="UP000230363">
    <property type="component" value="Unassembled WGS sequence"/>
</dbReference>
<keyword evidence="2" id="KW-0540">Nuclease</keyword>
<dbReference type="NCBIfam" id="TIGR00649">
    <property type="entry name" value="MG423"/>
    <property type="match status" value="1"/>
</dbReference>
<dbReference type="InterPro" id="IPR004613">
    <property type="entry name" value="RNase_J"/>
</dbReference>
<keyword evidence="4" id="KW-0694">RNA-binding</keyword>
<dbReference type="InterPro" id="IPR042173">
    <property type="entry name" value="RNase_J_2"/>
</dbReference>
<evidence type="ECO:0000256" key="2">
    <source>
        <dbReference type="ARBA" id="ARBA00022722"/>
    </source>
</evidence>
<evidence type="ECO:0000313" key="8">
    <source>
        <dbReference type="Proteomes" id="UP000230363"/>
    </source>
</evidence>
<evidence type="ECO:0000256" key="4">
    <source>
        <dbReference type="ARBA" id="ARBA00022884"/>
    </source>
</evidence>
<dbReference type="InterPro" id="IPR001279">
    <property type="entry name" value="Metallo-B-lactamas"/>
</dbReference>
<keyword evidence="3" id="KW-0269">Exonuclease</keyword>
<evidence type="ECO:0000313" key="7">
    <source>
        <dbReference type="EMBL" id="PIY59660.1"/>
    </source>
</evidence>
<dbReference type="EMBL" id="PFKZ01000021">
    <property type="protein sequence ID" value="PIY59660.1"/>
    <property type="molecule type" value="Genomic_DNA"/>
</dbReference>
<dbReference type="PANTHER" id="PTHR43694:SF1">
    <property type="entry name" value="RIBONUCLEASE J"/>
    <property type="match status" value="1"/>
</dbReference>
<dbReference type="GO" id="GO:0003723">
    <property type="term" value="F:RNA binding"/>
    <property type="evidence" value="ECO:0007669"/>
    <property type="project" value="UniProtKB-KW"/>
</dbReference>
<feature type="region of interest" description="Disordered" evidence="5">
    <location>
        <begin position="1"/>
        <end position="23"/>
    </location>
</feature>
<feature type="domain" description="Metallo-beta-lactamase" evidence="6">
    <location>
        <begin position="62"/>
        <end position="247"/>
    </location>
</feature>
<dbReference type="PANTHER" id="PTHR43694">
    <property type="entry name" value="RIBONUCLEASE J"/>
    <property type="match status" value="1"/>
</dbReference>
<keyword evidence="3" id="KW-0378">Hydrolase</keyword>
<proteinExistence type="predicted"/>
<dbReference type="InterPro" id="IPR036866">
    <property type="entry name" value="RibonucZ/Hydroxyglut_hydro"/>
</dbReference>
<gene>
    <name evidence="7" type="ORF">COY96_00620</name>
</gene>
<dbReference type="CDD" id="cd07714">
    <property type="entry name" value="RNaseJ_MBL-fold"/>
    <property type="match status" value="1"/>
</dbReference>
<comment type="caution">
    <text evidence="7">The sequence shown here is derived from an EMBL/GenBank/DDBJ whole genome shotgun (WGS) entry which is preliminary data.</text>
</comment>
<evidence type="ECO:0000259" key="6">
    <source>
        <dbReference type="SMART" id="SM00849"/>
    </source>
</evidence>
<dbReference type="Pfam" id="PF00753">
    <property type="entry name" value="Lactamase_B"/>
    <property type="match status" value="1"/>
</dbReference>
<protein>
    <recommendedName>
        <fullName evidence="6">Metallo-beta-lactamase domain-containing protein</fullName>
    </recommendedName>
</protein>
<reference evidence="8" key="1">
    <citation type="submission" date="2017-09" db="EMBL/GenBank/DDBJ databases">
        <title>Depth-based differentiation of microbial function through sediment-hosted aquifers and enrichment of novel symbionts in the deep terrestrial subsurface.</title>
        <authorList>
            <person name="Probst A.J."/>
            <person name="Ladd B."/>
            <person name="Jarett J.K."/>
            <person name="Geller-Mcgrath D.E."/>
            <person name="Sieber C.M.K."/>
            <person name="Emerson J.B."/>
            <person name="Anantharaman K."/>
            <person name="Thomas B.C."/>
            <person name="Malmstrom R."/>
            <person name="Stieglmeier M."/>
            <person name="Klingl A."/>
            <person name="Woyke T."/>
            <person name="Ryan C.M."/>
            <person name="Banfield J.F."/>
        </authorList>
    </citation>
    <scope>NUCLEOTIDE SEQUENCE [LARGE SCALE GENOMIC DNA]</scope>
</reference>
<dbReference type="GO" id="GO:0004527">
    <property type="term" value="F:exonuclease activity"/>
    <property type="evidence" value="ECO:0007669"/>
    <property type="project" value="UniProtKB-KW"/>
</dbReference>
<dbReference type="GO" id="GO:0046872">
    <property type="term" value="F:metal ion binding"/>
    <property type="evidence" value="ECO:0007669"/>
    <property type="project" value="InterPro"/>
</dbReference>
<evidence type="ECO:0000256" key="1">
    <source>
        <dbReference type="ARBA" id="ARBA00022490"/>
    </source>
</evidence>
<sequence>MRTNTNIKTLPPRGKRTYESRTRRPSFARSIKPAVKIETRGVNLDSELTVKFAALGGLEEVGRNMMFFEYGDEIIIIDAGLQFPEETTPGIDFIIPNTSYFENKKKNIRALIITHGHLDHIGAVPYIMDKIGNPPIYTTMLNKEMLNRRQEEFQNAPKLNFEIVKNGETRQLSENFKVEFFSTAHTIPDSIGVILDTPVGKMVHPGDFRIDYDIEGNPQNMDTWEKIGKQKIHTLLLESTGADKEGHSLSERIVEAEIEKIFKKVEGRIIIATFASLLNRLSEIIKIAEKYNRKIFISGFSMKANIQIAQNLGYMKIKKETVAPLEEINKYRDDKIVVLCTGAQGESNASLMRIINGEHKQIQIKKGDTVLLSSSVIPGNERSVQILLDDIARQGGIIYHSRMVDIHSSGHAPQEDLKIIMKMVKPKFYTPVHGYYFMRWRNAQLAQESLKLKP</sequence>
<dbReference type="InterPro" id="IPR055132">
    <property type="entry name" value="RNase_J_b_CASP"/>
</dbReference>
<dbReference type="Pfam" id="PF22505">
    <property type="entry name" value="RNase_J_b_CASP"/>
    <property type="match status" value="1"/>
</dbReference>
<evidence type="ECO:0000256" key="5">
    <source>
        <dbReference type="SAM" id="MobiDB-lite"/>
    </source>
</evidence>
<keyword evidence="1" id="KW-0963">Cytoplasm</keyword>
<dbReference type="SUPFAM" id="SSF56281">
    <property type="entry name" value="Metallo-hydrolase/oxidoreductase"/>
    <property type="match status" value="1"/>
</dbReference>
<organism evidence="7 8">
    <name type="scientific">Candidatus Wolfebacteria bacterium CG_4_10_14_0_8_um_filter_37_11</name>
    <dbReference type="NCBI Taxonomy" id="1975062"/>
    <lineage>
        <taxon>Bacteria</taxon>
        <taxon>Candidatus Wolfeibacteriota</taxon>
    </lineage>
</organism>
<name>A0A2M7Q9A4_9BACT</name>
<dbReference type="Gene3D" id="3.40.50.10710">
    <property type="entry name" value="Metallo-hydrolase/oxidoreductase"/>
    <property type="match status" value="1"/>
</dbReference>
<dbReference type="Gene3D" id="3.60.15.10">
    <property type="entry name" value="Ribonuclease Z/Hydroxyacylglutathione hydrolase-like"/>
    <property type="match status" value="1"/>
</dbReference>
<dbReference type="SMART" id="SM00849">
    <property type="entry name" value="Lactamase_B"/>
    <property type="match status" value="1"/>
</dbReference>
<feature type="non-terminal residue" evidence="7">
    <location>
        <position position="454"/>
    </location>
</feature>
<accession>A0A2M7Q9A4</accession>
<evidence type="ECO:0000256" key="3">
    <source>
        <dbReference type="ARBA" id="ARBA00022839"/>
    </source>
</evidence>